<dbReference type="Proteomes" id="UP001247805">
    <property type="component" value="Unassembled WGS sequence"/>
</dbReference>
<sequence length="78" mass="8338">MSQAKGGYKTPQGEVLVEWKISQGLLMMSVTIPKNSTADIVLPKVETASLTLNDIKVTKQSLVDLPPGHYVISAAVSL</sequence>
<dbReference type="RefSeq" id="WP_316024278.1">
    <property type="nucleotide sequence ID" value="NZ_JAWDIO010000001.1"/>
</dbReference>
<dbReference type="Pfam" id="PF17390">
    <property type="entry name" value="Bac_rhamnosid_C"/>
    <property type="match status" value="1"/>
</dbReference>
<feature type="domain" description="Alpha-L-rhamnosidase C-terminal" evidence="1">
    <location>
        <begin position="2"/>
        <end position="49"/>
    </location>
</feature>
<evidence type="ECO:0000259" key="1">
    <source>
        <dbReference type="Pfam" id="PF17390"/>
    </source>
</evidence>
<name>A0ABU3SRD3_9ALTE</name>
<organism evidence="2 3">
    <name type="scientific">Paraglaciecola aquimarina</name>
    <dbReference type="NCBI Taxonomy" id="1235557"/>
    <lineage>
        <taxon>Bacteria</taxon>
        <taxon>Pseudomonadati</taxon>
        <taxon>Pseudomonadota</taxon>
        <taxon>Gammaproteobacteria</taxon>
        <taxon>Alteromonadales</taxon>
        <taxon>Alteromonadaceae</taxon>
        <taxon>Paraglaciecola</taxon>
    </lineage>
</organism>
<evidence type="ECO:0000313" key="2">
    <source>
        <dbReference type="EMBL" id="MDU0352564.1"/>
    </source>
</evidence>
<dbReference type="EMBL" id="JAWDIO010000001">
    <property type="protein sequence ID" value="MDU0352564.1"/>
    <property type="molecule type" value="Genomic_DNA"/>
</dbReference>
<gene>
    <name evidence="2" type="ORF">RS130_00360</name>
</gene>
<comment type="caution">
    <text evidence="2">The sequence shown here is derived from an EMBL/GenBank/DDBJ whole genome shotgun (WGS) entry which is preliminary data.</text>
</comment>
<keyword evidence="3" id="KW-1185">Reference proteome</keyword>
<protein>
    <submittedName>
        <fullName evidence="2">Alpha-L-rhamnosidase C-terminal domain-containing protein</fullName>
    </submittedName>
</protein>
<accession>A0ABU3SRD3</accession>
<evidence type="ECO:0000313" key="3">
    <source>
        <dbReference type="Proteomes" id="UP001247805"/>
    </source>
</evidence>
<dbReference type="Gene3D" id="2.60.420.10">
    <property type="entry name" value="Maltose phosphorylase, domain 3"/>
    <property type="match status" value="1"/>
</dbReference>
<reference evidence="2 3" key="1">
    <citation type="submission" date="2023-10" db="EMBL/GenBank/DDBJ databases">
        <title>Glaciecola aquimarina strain GGW-M5 nov., isolated from a coastal seawater.</title>
        <authorList>
            <person name="Bayburt H."/>
            <person name="Kim J.M."/>
            <person name="Choi B.J."/>
            <person name="Jeon C.O."/>
        </authorList>
    </citation>
    <scope>NUCLEOTIDE SEQUENCE [LARGE SCALE GENOMIC DNA]</scope>
    <source>
        <strain evidence="2 3">KCTC 32108</strain>
    </source>
</reference>
<proteinExistence type="predicted"/>
<dbReference type="InterPro" id="IPR035398">
    <property type="entry name" value="Bac_rhamnosid_C"/>
</dbReference>